<keyword evidence="5 7" id="KW-0658">Purine biosynthesis</keyword>
<comment type="cofactor">
    <cofactor evidence="7 10">
        <name>Mg(2+)</name>
        <dbReference type="ChEBI" id="CHEBI:18420"/>
    </cofactor>
    <text evidence="7 10">Binds 1 Mg(2+) ion per subunit.</text>
</comment>
<dbReference type="HAMAP" id="MF_01931">
    <property type="entry name" value="PurF"/>
    <property type="match status" value="1"/>
</dbReference>
<dbReference type="InterPro" id="IPR029055">
    <property type="entry name" value="Ntn_hydrolases_N"/>
</dbReference>
<evidence type="ECO:0000256" key="3">
    <source>
        <dbReference type="ARBA" id="ARBA00022676"/>
    </source>
</evidence>
<dbReference type="InterPro" id="IPR000836">
    <property type="entry name" value="PRTase_dom"/>
</dbReference>
<dbReference type="Pfam" id="PF13522">
    <property type="entry name" value="GATase_6"/>
    <property type="match status" value="1"/>
</dbReference>
<dbReference type="Gene3D" id="3.40.50.2020">
    <property type="match status" value="1"/>
</dbReference>
<dbReference type="AlphaFoldDB" id="A0A7W7ZML0"/>
<dbReference type="Pfam" id="PF00156">
    <property type="entry name" value="Pribosyltran"/>
    <property type="match status" value="1"/>
</dbReference>
<evidence type="ECO:0000313" key="12">
    <source>
        <dbReference type="EMBL" id="MBB5061976.1"/>
    </source>
</evidence>
<comment type="function">
    <text evidence="7">Catalyzes the formation of phosphoribosylamine from phosphoribosylpyrophosphate (PRPP) and glutamine.</text>
</comment>
<gene>
    <name evidence="7" type="primary">purF</name>
    <name evidence="12" type="ORF">HDF15_000301</name>
</gene>
<evidence type="ECO:0000256" key="2">
    <source>
        <dbReference type="ARBA" id="ARBA00010138"/>
    </source>
</evidence>
<dbReference type="CDD" id="cd00715">
    <property type="entry name" value="GPATase_N"/>
    <property type="match status" value="1"/>
</dbReference>
<dbReference type="Gene3D" id="3.60.20.10">
    <property type="entry name" value="Glutamine Phosphoribosylpyrophosphate, subunit 1, domain 1"/>
    <property type="match status" value="1"/>
</dbReference>
<evidence type="ECO:0000256" key="6">
    <source>
        <dbReference type="ARBA" id="ARBA00022962"/>
    </source>
</evidence>
<evidence type="ECO:0000256" key="8">
    <source>
        <dbReference type="PIRNR" id="PIRNR000485"/>
    </source>
</evidence>
<reference evidence="12 13" key="1">
    <citation type="submission" date="2020-08" db="EMBL/GenBank/DDBJ databases">
        <title>Genomic Encyclopedia of Type Strains, Phase IV (KMG-V): Genome sequencing to study the core and pangenomes of soil and plant-associated prokaryotes.</title>
        <authorList>
            <person name="Whitman W."/>
        </authorList>
    </citation>
    <scope>NUCLEOTIDE SEQUENCE [LARGE SCALE GENOMIC DNA]</scope>
    <source>
        <strain evidence="12 13">X5P3</strain>
    </source>
</reference>
<name>A0A7W7ZML0_9BACT</name>
<feature type="binding site" evidence="7 10">
    <location>
        <position position="365"/>
    </location>
    <ligand>
        <name>Mg(2+)</name>
        <dbReference type="ChEBI" id="CHEBI:18420"/>
    </ligand>
</feature>
<evidence type="ECO:0000256" key="9">
    <source>
        <dbReference type="PIRSR" id="PIRSR000485-1"/>
    </source>
</evidence>
<evidence type="ECO:0000256" key="7">
    <source>
        <dbReference type="HAMAP-Rule" id="MF_01931"/>
    </source>
</evidence>
<sequence length="503" mass="55563">MCGIVGVFGHNPVSQVIFDSLSMLQHRGQDAAGIATYFDERFYLEKGNGLITEVFDAGNMARLLGNIGIGHVRYPTAGCASVAEAQPFYVNSPYGIVFAHNGNLTNVADIVQSLFETDMRHLNTSSDSEVMLNVFAHAMARRGAVKPNEFDIFAAVEEVHRRCKGGYAVVAMIAGVGMVAFRDLNGIRPLVFGTRQEGGKTEYMIASESVALQVSGFKLEHDLAPGEVIFIDHNGELFNHVSLQAHEKAPCLFEYVYLARPDSTMDGASVYQCRINMGIKLAEKIKREWSHLPIDVIIPIPSTSRIAAQEIATRLNIPYRDAFVRNRYVGRTFIMPGQAQRKQSIRRKLNPIPQAFQGKNVMLVDDSIVRGTTIREIVAMTREQGAKNVYVCSAAPPVRYPNVYGIDMPARSELVATGKTVQQLAKDIGADELIFQDLEDLKDSITEAAPDLTHFDTSVFDGNYVTGDVTEEYLATLEKQRNDAAKHTEDVASHITRNLSSRL</sequence>
<feature type="binding site" evidence="7 10">
    <location>
        <position position="366"/>
    </location>
    <ligand>
        <name>Mg(2+)</name>
        <dbReference type="ChEBI" id="CHEBI:18420"/>
    </ligand>
</feature>
<dbReference type="InterPro" id="IPR017932">
    <property type="entry name" value="GATase_2_dom"/>
</dbReference>
<keyword evidence="6 7" id="KW-0315">Glutamine amidotransferase</keyword>
<dbReference type="NCBIfam" id="TIGR01134">
    <property type="entry name" value="purF"/>
    <property type="match status" value="1"/>
</dbReference>
<dbReference type="EC" id="2.4.2.14" evidence="7"/>
<comment type="caution">
    <text evidence="12">The sequence shown here is derived from an EMBL/GenBank/DDBJ whole genome shotgun (WGS) entry which is preliminary data.</text>
</comment>
<dbReference type="InterPro" id="IPR029057">
    <property type="entry name" value="PRTase-like"/>
</dbReference>
<feature type="binding site" evidence="7 10">
    <location>
        <position position="303"/>
    </location>
    <ligand>
        <name>Mg(2+)</name>
        <dbReference type="ChEBI" id="CHEBI:18420"/>
    </ligand>
</feature>
<evidence type="ECO:0000256" key="5">
    <source>
        <dbReference type="ARBA" id="ARBA00022755"/>
    </source>
</evidence>
<dbReference type="EMBL" id="JACHIO010000001">
    <property type="protein sequence ID" value="MBB5061976.1"/>
    <property type="molecule type" value="Genomic_DNA"/>
</dbReference>
<evidence type="ECO:0000259" key="11">
    <source>
        <dbReference type="PROSITE" id="PS51278"/>
    </source>
</evidence>
<evidence type="ECO:0000313" key="13">
    <source>
        <dbReference type="Proteomes" id="UP000584867"/>
    </source>
</evidence>
<organism evidence="12 13">
    <name type="scientific">Granulicella mallensis</name>
    <dbReference type="NCBI Taxonomy" id="940614"/>
    <lineage>
        <taxon>Bacteria</taxon>
        <taxon>Pseudomonadati</taxon>
        <taxon>Acidobacteriota</taxon>
        <taxon>Terriglobia</taxon>
        <taxon>Terriglobales</taxon>
        <taxon>Acidobacteriaceae</taxon>
        <taxon>Granulicella</taxon>
    </lineage>
</organism>
<dbReference type="InterPro" id="IPR005854">
    <property type="entry name" value="PurF"/>
</dbReference>
<keyword evidence="7 10" id="KW-0479">Metal-binding</keyword>
<protein>
    <recommendedName>
        <fullName evidence="7">Amidophosphoribosyltransferase</fullName>
        <shortName evidence="7">ATase</shortName>
        <ecNumber evidence="7">2.4.2.14</ecNumber>
    </recommendedName>
    <alternativeName>
        <fullName evidence="7">Glutamine phosphoribosylpyrophosphate amidotransferase</fullName>
        <shortName evidence="7">GPATase</shortName>
    </alternativeName>
</protein>
<dbReference type="PIRSF" id="PIRSF000485">
    <property type="entry name" value="Amd_phspho_trans"/>
    <property type="match status" value="1"/>
</dbReference>
<evidence type="ECO:0000256" key="1">
    <source>
        <dbReference type="ARBA" id="ARBA00005209"/>
    </source>
</evidence>
<keyword evidence="3 7" id="KW-0328">Glycosyltransferase</keyword>
<dbReference type="GO" id="GO:0009113">
    <property type="term" value="P:purine nucleobase biosynthetic process"/>
    <property type="evidence" value="ECO:0007669"/>
    <property type="project" value="UniProtKB-UniRule"/>
</dbReference>
<dbReference type="UniPathway" id="UPA00074">
    <property type="reaction ID" value="UER00124"/>
</dbReference>
<comment type="similarity">
    <text evidence="2 7 8">In the C-terminal section; belongs to the purine/pyrimidine phosphoribosyltransferase family.</text>
</comment>
<feature type="active site" description="Nucleophile" evidence="7 9">
    <location>
        <position position="2"/>
    </location>
</feature>
<dbReference type="Proteomes" id="UP000584867">
    <property type="component" value="Unassembled WGS sequence"/>
</dbReference>
<dbReference type="CDD" id="cd06223">
    <property type="entry name" value="PRTases_typeI"/>
    <property type="match status" value="1"/>
</dbReference>
<dbReference type="PROSITE" id="PS51278">
    <property type="entry name" value="GATASE_TYPE_2"/>
    <property type="match status" value="1"/>
</dbReference>
<dbReference type="GO" id="GO:0000287">
    <property type="term" value="F:magnesium ion binding"/>
    <property type="evidence" value="ECO:0007669"/>
    <property type="project" value="UniProtKB-UniRule"/>
</dbReference>
<proteinExistence type="inferred from homology"/>
<keyword evidence="7 10" id="KW-0460">Magnesium</keyword>
<comment type="pathway">
    <text evidence="1 7 8">Purine metabolism; IMP biosynthesis via de novo pathway; N(1)-(5-phospho-D-ribosyl)glycinamide from 5-phospho-alpha-D-ribose 1-diphosphate: step 1/2.</text>
</comment>
<accession>A0A7W7ZML0</accession>
<evidence type="ECO:0000256" key="4">
    <source>
        <dbReference type="ARBA" id="ARBA00022679"/>
    </source>
</evidence>
<dbReference type="PANTHER" id="PTHR11907">
    <property type="entry name" value="AMIDOPHOSPHORIBOSYLTRANSFERASE"/>
    <property type="match status" value="1"/>
</dbReference>
<dbReference type="SUPFAM" id="SSF56235">
    <property type="entry name" value="N-terminal nucleophile aminohydrolases (Ntn hydrolases)"/>
    <property type="match status" value="1"/>
</dbReference>
<dbReference type="GO" id="GO:0004044">
    <property type="term" value="F:amidophosphoribosyltransferase activity"/>
    <property type="evidence" value="ECO:0007669"/>
    <property type="project" value="UniProtKB-UniRule"/>
</dbReference>
<keyword evidence="4 7" id="KW-0808">Transferase</keyword>
<comment type="caution">
    <text evidence="7">Lacks conserved residue(s) required for the propagation of feature annotation.</text>
</comment>
<dbReference type="SUPFAM" id="SSF53271">
    <property type="entry name" value="PRTase-like"/>
    <property type="match status" value="1"/>
</dbReference>
<comment type="catalytic activity">
    <reaction evidence="7 8">
        <text>5-phospho-beta-D-ribosylamine + L-glutamate + diphosphate = 5-phospho-alpha-D-ribose 1-diphosphate + L-glutamine + H2O</text>
        <dbReference type="Rhea" id="RHEA:14905"/>
        <dbReference type="ChEBI" id="CHEBI:15377"/>
        <dbReference type="ChEBI" id="CHEBI:29985"/>
        <dbReference type="ChEBI" id="CHEBI:33019"/>
        <dbReference type="ChEBI" id="CHEBI:58017"/>
        <dbReference type="ChEBI" id="CHEBI:58359"/>
        <dbReference type="ChEBI" id="CHEBI:58681"/>
        <dbReference type="EC" id="2.4.2.14"/>
    </reaction>
</comment>
<dbReference type="GO" id="GO:0006189">
    <property type="term" value="P:'de novo' IMP biosynthetic process"/>
    <property type="evidence" value="ECO:0007669"/>
    <property type="project" value="UniProtKB-UniRule"/>
</dbReference>
<evidence type="ECO:0000256" key="10">
    <source>
        <dbReference type="PIRSR" id="PIRSR000485-2"/>
    </source>
</evidence>
<dbReference type="RefSeq" id="WP_184252496.1">
    <property type="nucleotide sequence ID" value="NZ_JACHIO010000001.1"/>
</dbReference>
<dbReference type="InterPro" id="IPR035584">
    <property type="entry name" value="PurF_N"/>
</dbReference>
<feature type="domain" description="Glutamine amidotransferase type-2" evidence="11">
    <location>
        <begin position="2"/>
        <end position="234"/>
    </location>
</feature>